<evidence type="ECO:0000256" key="2">
    <source>
        <dbReference type="ARBA" id="ARBA00004123"/>
    </source>
</evidence>
<feature type="coiled-coil region" evidence="12">
    <location>
        <begin position="327"/>
        <end position="446"/>
    </location>
</feature>
<dbReference type="Pfam" id="PF00097">
    <property type="entry name" value="zf-C3HC4"/>
    <property type="match status" value="1"/>
</dbReference>
<evidence type="ECO:0000256" key="12">
    <source>
        <dbReference type="SAM" id="Coils"/>
    </source>
</evidence>
<evidence type="ECO:0000256" key="3">
    <source>
        <dbReference type="ARBA" id="ARBA00004906"/>
    </source>
</evidence>
<dbReference type="EC" id="2.3.2.27" evidence="11"/>
<dbReference type="SMART" id="SM00184">
    <property type="entry name" value="RING"/>
    <property type="match status" value="1"/>
</dbReference>
<dbReference type="InterPro" id="IPR001841">
    <property type="entry name" value="Znf_RING"/>
</dbReference>
<evidence type="ECO:0000256" key="11">
    <source>
        <dbReference type="RuleBase" id="RU365038"/>
    </source>
</evidence>
<evidence type="ECO:0000256" key="9">
    <source>
        <dbReference type="ARBA" id="ARBA00023242"/>
    </source>
</evidence>
<keyword evidence="8 11" id="KW-0862">Zinc</keyword>
<feature type="coiled-coil region" evidence="12">
    <location>
        <begin position="248"/>
        <end position="275"/>
    </location>
</feature>
<keyword evidence="11 12" id="KW-0175">Coiled coil</keyword>
<comment type="pathway">
    <text evidence="3 11">Protein modification; protein ubiquitination.</text>
</comment>
<dbReference type="InterPro" id="IPR013956">
    <property type="entry name" value="E3_ubiquit_lig_Bre1"/>
</dbReference>
<feature type="non-terminal residue" evidence="15">
    <location>
        <position position="1"/>
    </location>
</feature>
<keyword evidence="11" id="KW-0156">Chromatin regulator</keyword>
<dbReference type="GO" id="GO:0005634">
    <property type="term" value="C:nucleus"/>
    <property type="evidence" value="ECO:0007669"/>
    <property type="project" value="UniProtKB-SubCell"/>
</dbReference>
<evidence type="ECO:0000256" key="6">
    <source>
        <dbReference type="ARBA" id="ARBA00022771"/>
    </source>
</evidence>
<keyword evidence="16" id="KW-1185">Reference proteome</keyword>
<feature type="coiled-coil region" evidence="12">
    <location>
        <begin position="688"/>
        <end position="806"/>
    </location>
</feature>
<evidence type="ECO:0000313" key="15">
    <source>
        <dbReference type="EMBL" id="KAG6570351.1"/>
    </source>
</evidence>
<evidence type="ECO:0000256" key="13">
    <source>
        <dbReference type="SAM" id="MobiDB-lite"/>
    </source>
</evidence>
<feature type="region of interest" description="Disordered" evidence="13">
    <location>
        <begin position="1"/>
        <end position="35"/>
    </location>
</feature>
<proteinExistence type="inferred from homology"/>
<dbReference type="EMBL" id="JAGKQH010000020">
    <property type="protein sequence ID" value="KAG6570351.1"/>
    <property type="molecule type" value="Genomic_DNA"/>
</dbReference>
<feature type="coiled-coil region" evidence="12">
    <location>
        <begin position="590"/>
        <end position="631"/>
    </location>
</feature>
<feature type="compositionally biased region" description="Polar residues" evidence="13">
    <location>
        <begin position="17"/>
        <end position="35"/>
    </location>
</feature>
<evidence type="ECO:0000256" key="5">
    <source>
        <dbReference type="ARBA" id="ARBA00022723"/>
    </source>
</evidence>
<keyword evidence="4 11" id="KW-0808">Transferase</keyword>
<evidence type="ECO:0000256" key="4">
    <source>
        <dbReference type="ARBA" id="ARBA00022679"/>
    </source>
</evidence>
<dbReference type="InterPro" id="IPR018957">
    <property type="entry name" value="Znf_C3HC4_RING-type"/>
</dbReference>
<keyword evidence="6 10" id="KW-0863">Zinc-finger</keyword>
<keyword evidence="7 11" id="KW-0833">Ubl conjugation pathway</keyword>
<gene>
    <name evidence="15" type="primary">HUB2</name>
    <name evidence="15" type="ORF">SDJN03_29266</name>
</gene>
<dbReference type="GO" id="GO:0033503">
    <property type="term" value="C:HULC complex"/>
    <property type="evidence" value="ECO:0007669"/>
    <property type="project" value="TreeGrafter"/>
</dbReference>
<dbReference type="CDD" id="cd16499">
    <property type="entry name" value="RING-HC_Bre1-like"/>
    <property type="match status" value="1"/>
</dbReference>
<evidence type="ECO:0000256" key="7">
    <source>
        <dbReference type="ARBA" id="ARBA00022786"/>
    </source>
</evidence>
<organism evidence="15 16">
    <name type="scientific">Cucurbita argyrosperma subsp. sororia</name>
    <dbReference type="NCBI Taxonomy" id="37648"/>
    <lineage>
        <taxon>Eukaryota</taxon>
        <taxon>Viridiplantae</taxon>
        <taxon>Streptophyta</taxon>
        <taxon>Embryophyta</taxon>
        <taxon>Tracheophyta</taxon>
        <taxon>Spermatophyta</taxon>
        <taxon>Magnoliopsida</taxon>
        <taxon>eudicotyledons</taxon>
        <taxon>Gunneridae</taxon>
        <taxon>Pentapetalae</taxon>
        <taxon>rosids</taxon>
        <taxon>fabids</taxon>
        <taxon>Cucurbitales</taxon>
        <taxon>Cucurbitaceae</taxon>
        <taxon>Cucurbiteae</taxon>
        <taxon>Cucurbita</taxon>
    </lineage>
</organism>
<reference evidence="15 16" key="1">
    <citation type="journal article" date="2021" name="Hortic Res">
        <title>The domestication of Cucurbita argyrosperma as revealed by the genome of its wild relative.</title>
        <authorList>
            <person name="Barrera-Redondo J."/>
            <person name="Sanchez-de la Vega G."/>
            <person name="Aguirre-Liguori J.A."/>
            <person name="Castellanos-Morales G."/>
            <person name="Gutierrez-Guerrero Y.T."/>
            <person name="Aguirre-Dugua X."/>
            <person name="Aguirre-Planter E."/>
            <person name="Tenaillon M.I."/>
            <person name="Lira-Saade R."/>
            <person name="Eguiarte L.E."/>
        </authorList>
    </citation>
    <scope>NUCLEOTIDE SEQUENCE [LARGE SCALE GENOMIC DNA]</scope>
    <source>
        <strain evidence="15">JBR-2021</strain>
    </source>
</reference>
<dbReference type="PROSITE" id="PS00518">
    <property type="entry name" value="ZF_RING_1"/>
    <property type="match status" value="1"/>
</dbReference>
<comment type="catalytic activity">
    <reaction evidence="1 11">
        <text>S-ubiquitinyl-[E2 ubiquitin-conjugating enzyme]-L-cysteine + [acceptor protein]-L-lysine = [E2 ubiquitin-conjugating enzyme]-L-cysteine + N(6)-ubiquitinyl-[acceptor protein]-L-lysine.</text>
        <dbReference type="EC" id="2.3.2.27"/>
    </reaction>
</comment>
<dbReference type="GO" id="GO:0006325">
    <property type="term" value="P:chromatin organization"/>
    <property type="evidence" value="ECO:0007669"/>
    <property type="project" value="UniProtKB-KW"/>
</dbReference>
<protein>
    <recommendedName>
        <fullName evidence="11">E3 ubiquitin protein ligase</fullName>
        <ecNumber evidence="11">2.3.2.27</ecNumber>
    </recommendedName>
</protein>
<keyword evidence="9 11" id="KW-0539">Nucleus</keyword>
<dbReference type="PANTHER" id="PTHR23163">
    <property type="entry name" value="RING FINGER PROTEIN-RELATED"/>
    <property type="match status" value="1"/>
</dbReference>
<evidence type="ECO:0000256" key="10">
    <source>
        <dbReference type="PROSITE-ProRule" id="PRU00175"/>
    </source>
</evidence>
<name>A0AAV6LT51_9ROSI</name>
<sequence>MESADPDEPDKKRPHLTSLTPAMARNSTTSQPHNNSVDATVLHFQNQKLVQQTDSQKHELLDLGSKIYQLKKKQSSYDDSLILINQLWNQLVDDLVFLGLQAGGGGEVVQNVGQGCHSQGSIPSCPAEDMFLCRLLLKDSIEVRRDGQIVNYVKEALTTRHASTMELFKVLEDILNTQREKTANIVSAWSEKRSPEDAIVHLSKIDEMMKEEANNLQEIIEILHLKHKEYADEIQTYVRSHLMDQAGIKRLSDELDETMAELEECRRKLVSLMMQKDVTIATHAPTMGAVNGSLSPENPTERTIGFRELKDSIEETKILAADRLSELQDAWEDNVTLSNQLQELENDLKDEKYVHSSRLYILLNDQLQHLTAEVERYKSLAEALQTDRSQVMRREKDLNAKLESLDIARSSIDNNSSRIEELEHQLQKILVEKNDIEIEMEEAVQDSTREDIKGEFHVMASALSKEMGMMESQLKRWKETGHEAVTVREKVQALETLLIEKKQEKGSLTDICAQQMMEIKSLKALIEKLLEDKLELELFLDMYGQETYDERDLVEIKESERRACSQADVLRSALDEHSLELRVKAANETEAACQQRLSAAEIEIAELRSNLDSAERDILELTEAIKIKDGEAEAYISEIETIGQAYEDMQTQNQHLLQQVTERDDLNIKLVSESVKSKQVQSLLQSEKQALGKQLQQINASLESLRSKIMLTEDQMKASLTEVIRCTQEERHLTISLETAKWELADAEKELKWLKSAFSSSEKEYEQTQQQITDTEVELESERSSREKLEEELRELNSKVAKLTSETGEAAIKKLQDEINACKTILKCSICNDHPKEVVIVKCYHLFCSSCIQQRIERRNRKCPACGTAFGQNDVRENWSFSATHATMSHTIYDTTTGEDSQRQRGIKRRFFRRSGRLTGRENSEDYRRIMDETEGLKDD</sequence>
<dbReference type="AlphaFoldDB" id="A0AAV6LT51"/>
<dbReference type="GO" id="GO:0016567">
    <property type="term" value="P:protein ubiquitination"/>
    <property type="evidence" value="ECO:0007669"/>
    <property type="project" value="UniProtKB-UniRule"/>
</dbReference>
<dbReference type="InterPro" id="IPR017907">
    <property type="entry name" value="Znf_RING_CS"/>
</dbReference>
<comment type="caution">
    <text evidence="15">The sequence shown here is derived from an EMBL/GenBank/DDBJ whole genome shotgun (WGS) entry which is preliminary data.</text>
</comment>
<dbReference type="Proteomes" id="UP000685013">
    <property type="component" value="Chromosome 20"/>
</dbReference>
<evidence type="ECO:0000256" key="1">
    <source>
        <dbReference type="ARBA" id="ARBA00000900"/>
    </source>
</evidence>
<feature type="domain" description="RING-type" evidence="14">
    <location>
        <begin position="828"/>
        <end position="866"/>
    </location>
</feature>
<dbReference type="GO" id="GO:0061630">
    <property type="term" value="F:ubiquitin protein ligase activity"/>
    <property type="evidence" value="ECO:0007669"/>
    <property type="project" value="UniProtKB-EC"/>
</dbReference>
<comment type="subcellular location">
    <subcellularLocation>
        <location evidence="2 11">Nucleus</location>
    </subcellularLocation>
</comment>
<evidence type="ECO:0000256" key="8">
    <source>
        <dbReference type="ARBA" id="ARBA00022833"/>
    </source>
</evidence>
<dbReference type="PANTHER" id="PTHR23163:SF8">
    <property type="entry name" value="E3 UBIQUITIN-PROTEIN LIGASE BRE1-LIKE 2"/>
    <property type="match status" value="1"/>
</dbReference>
<evidence type="ECO:0000259" key="14">
    <source>
        <dbReference type="PROSITE" id="PS50089"/>
    </source>
</evidence>
<dbReference type="PROSITE" id="PS50089">
    <property type="entry name" value="ZF_RING_2"/>
    <property type="match status" value="1"/>
</dbReference>
<accession>A0AAV6LT51</accession>
<dbReference type="GO" id="GO:0008270">
    <property type="term" value="F:zinc ion binding"/>
    <property type="evidence" value="ECO:0007669"/>
    <property type="project" value="UniProtKB-KW"/>
</dbReference>
<keyword evidence="5 11" id="KW-0479">Metal-binding</keyword>
<evidence type="ECO:0000313" key="16">
    <source>
        <dbReference type="Proteomes" id="UP000685013"/>
    </source>
</evidence>
<comment type="similarity">
    <text evidence="11">Belongs to the BRE1 family.</text>
</comment>